<dbReference type="RefSeq" id="WP_306092046.1">
    <property type="nucleotide sequence ID" value="NZ_CP120992.1"/>
</dbReference>
<dbReference type="SUPFAM" id="SSF56349">
    <property type="entry name" value="DNA breaking-rejoining enzymes"/>
    <property type="match status" value="1"/>
</dbReference>
<evidence type="ECO:0000256" key="1">
    <source>
        <dbReference type="ARBA" id="ARBA00023172"/>
    </source>
</evidence>
<evidence type="ECO:0008006" key="4">
    <source>
        <dbReference type="Google" id="ProtNLM"/>
    </source>
</evidence>
<sequence length="169" mass="18626">MARRSELSGLHIEDVKEDDEGDLTILIRSSKTDQEGDGAEVIVPRGVHNETDPVRVVRAYKEALVERGVTTGRLLRAINQWDQITHDTMSGDAINEMVQRRAARVLPDDNMVCTAHGFRAGGAGEAYKNKAPLSAIRNQGRWAEGSPQILEYIRVVDARAENPVRGIGL</sequence>
<reference evidence="2 3" key="1">
    <citation type="submission" date="2023-03" db="EMBL/GenBank/DDBJ databases">
        <title>Isolation and description of six Streptomyces strains from soil environments, able to metabolize different microbial glucans.</title>
        <authorList>
            <person name="Widen T."/>
            <person name="Larsbrink J."/>
        </authorList>
    </citation>
    <scope>NUCLEOTIDE SEQUENCE [LARGE SCALE GENOMIC DNA]</scope>
    <source>
        <strain evidence="2 3">Mut2</strain>
    </source>
</reference>
<dbReference type="PANTHER" id="PTHR34605">
    <property type="entry name" value="PHAGE_INTEGRASE DOMAIN-CONTAINING PROTEIN"/>
    <property type="match status" value="1"/>
</dbReference>
<name>A0ABY9IDD5_9ACTN</name>
<proteinExistence type="predicted"/>
<dbReference type="InterPro" id="IPR052925">
    <property type="entry name" value="Phage_Integrase-like_Recomb"/>
</dbReference>
<keyword evidence="1" id="KW-0233">DNA recombination</keyword>
<accession>A0ABY9IDD5</accession>
<dbReference type="PANTHER" id="PTHR34605:SF4">
    <property type="entry name" value="DNA ADENINE METHYLTRANSFERASE"/>
    <property type="match status" value="1"/>
</dbReference>
<protein>
    <recommendedName>
        <fullName evidence="4">Integrase</fullName>
    </recommendedName>
</protein>
<dbReference type="InterPro" id="IPR013762">
    <property type="entry name" value="Integrase-like_cat_sf"/>
</dbReference>
<dbReference type="InterPro" id="IPR011010">
    <property type="entry name" value="DNA_brk_join_enz"/>
</dbReference>
<dbReference type="EMBL" id="CP120992">
    <property type="protein sequence ID" value="WLQ44800.1"/>
    <property type="molecule type" value="Genomic_DNA"/>
</dbReference>
<evidence type="ECO:0000313" key="3">
    <source>
        <dbReference type="Proteomes" id="UP001229952"/>
    </source>
</evidence>
<dbReference type="Gene3D" id="1.10.443.10">
    <property type="entry name" value="Intergrase catalytic core"/>
    <property type="match status" value="1"/>
</dbReference>
<organism evidence="2 3">
    <name type="scientific">Streptomyces laculatispora</name>
    <dbReference type="NCBI Taxonomy" id="887464"/>
    <lineage>
        <taxon>Bacteria</taxon>
        <taxon>Bacillati</taxon>
        <taxon>Actinomycetota</taxon>
        <taxon>Actinomycetes</taxon>
        <taxon>Kitasatosporales</taxon>
        <taxon>Streptomycetaceae</taxon>
        <taxon>Streptomyces</taxon>
    </lineage>
</organism>
<evidence type="ECO:0000313" key="2">
    <source>
        <dbReference type="EMBL" id="WLQ44800.1"/>
    </source>
</evidence>
<gene>
    <name evidence="2" type="ORF">P8A22_35855</name>
</gene>
<keyword evidence="3" id="KW-1185">Reference proteome</keyword>
<dbReference type="Proteomes" id="UP001229952">
    <property type="component" value="Chromosome"/>
</dbReference>